<feature type="transmembrane region" description="Helical" evidence="7">
    <location>
        <begin position="251"/>
        <end position="280"/>
    </location>
</feature>
<dbReference type="Pfam" id="PF00664">
    <property type="entry name" value="ABC_membrane"/>
    <property type="match status" value="1"/>
</dbReference>
<dbReference type="InterPro" id="IPR027417">
    <property type="entry name" value="P-loop_NTPase"/>
</dbReference>
<keyword evidence="2 7" id="KW-0812">Transmembrane</keyword>
<gene>
    <name evidence="10" type="ORF">G7Y31_01165</name>
</gene>
<dbReference type="EMBL" id="CP064954">
    <property type="protein sequence ID" value="QPK79362.1"/>
    <property type="molecule type" value="Genomic_DNA"/>
</dbReference>
<dbReference type="GO" id="GO:0016887">
    <property type="term" value="F:ATP hydrolysis activity"/>
    <property type="evidence" value="ECO:0007669"/>
    <property type="project" value="InterPro"/>
</dbReference>
<feature type="transmembrane region" description="Helical" evidence="7">
    <location>
        <begin position="35"/>
        <end position="58"/>
    </location>
</feature>
<dbReference type="InterPro" id="IPR017871">
    <property type="entry name" value="ABC_transporter-like_CS"/>
</dbReference>
<dbReference type="PANTHER" id="PTHR24221:SF503">
    <property type="entry name" value="MITOCHONDRIAL POTASSIUM CHANNEL ATP-BINDING SUBUNIT"/>
    <property type="match status" value="1"/>
</dbReference>
<dbReference type="InterPro" id="IPR039421">
    <property type="entry name" value="Type_1_exporter"/>
</dbReference>
<evidence type="ECO:0000256" key="5">
    <source>
        <dbReference type="ARBA" id="ARBA00022989"/>
    </source>
</evidence>
<name>A0A7T0PC60_9CORY</name>
<organism evidence="10 11">
    <name type="scientific">Corynebacterium lizhenjunii</name>
    <dbReference type="NCBI Taxonomy" id="2709394"/>
    <lineage>
        <taxon>Bacteria</taxon>
        <taxon>Bacillati</taxon>
        <taxon>Actinomycetota</taxon>
        <taxon>Actinomycetes</taxon>
        <taxon>Mycobacteriales</taxon>
        <taxon>Corynebacteriaceae</taxon>
        <taxon>Corynebacterium</taxon>
    </lineage>
</organism>
<feature type="domain" description="ABC transporter" evidence="8">
    <location>
        <begin position="294"/>
        <end position="492"/>
    </location>
</feature>
<dbReference type="InterPro" id="IPR003593">
    <property type="entry name" value="AAA+_ATPase"/>
</dbReference>
<feature type="transmembrane region" description="Helical" evidence="7">
    <location>
        <begin position="106"/>
        <end position="126"/>
    </location>
</feature>
<keyword evidence="5 7" id="KW-1133">Transmembrane helix</keyword>
<dbReference type="Proteomes" id="UP000594681">
    <property type="component" value="Chromosome"/>
</dbReference>
<protein>
    <submittedName>
        <fullName evidence="10">ABC transporter ATP-binding protein</fullName>
    </submittedName>
</protein>
<dbReference type="InterPro" id="IPR011527">
    <property type="entry name" value="ABC1_TM_dom"/>
</dbReference>
<dbReference type="InterPro" id="IPR036640">
    <property type="entry name" value="ABC1_TM_sf"/>
</dbReference>
<evidence type="ECO:0000256" key="6">
    <source>
        <dbReference type="ARBA" id="ARBA00023136"/>
    </source>
</evidence>
<feature type="transmembrane region" description="Helical" evidence="7">
    <location>
        <begin position="218"/>
        <end position="239"/>
    </location>
</feature>
<dbReference type="PROSITE" id="PS50893">
    <property type="entry name" value="ABC_TRANSPORTER_2"/>
    <property type="match status" value="1"/>
</dbReference>
<evidence type="ECO:0000256" key="7">
    <source>
        <dbReference type="SAM" id="Phobius"/>
    </source>
</evidence>
<feature type="domain" description="ABC transmembrane type-1" evidence="9">
    <location>
        <begin position="1"/>
        <end position="277"/>
    </location>
</feature>
<reference evidence="10 11" key="1">
    <citation type="submission" date="2020-11" db="EMBL/GenBank/DDBJ databases">
        <title>Corynebacterium sp. ZJ-599.</title>
        <authorList>
            <person name="Zhou J."/>
        </authorList>
    </citation>
    <scope>NUCLEOTIDE SEQUENCE [LARGE SCALE GENOMIC DNA]</scope>
    <source>
        <strain evidence="10 11">ZJ-599</strain>
    </source>
</reference>
<evidence type="ECO:0000256" key="1">
    <source>
        <dbReference type="ARBA" id="ARBA00004651"/>
    </source>
</evidence>
<dbReference type="PROSITE" id="PS00211">
    <property type="entry name" value="ABC_TRANSPORTER_1"/>
    <property type="match status" value="1"/>
</dbReference>
<comment type="subcellular location">
    <subcellularLocation>
        <location evidence="1">Cell membrane</location>
        <topology evidence="1">Multi-pass membrane protein</topology>
    </subcellularLocation>
</comment>
<evidence type="ECO:0000256" key="4">
    <source>
        <dbReference type="ARBA" id="ARBA00022840"/>
    </source>
</evidence>
<proteinExistence type="predicted"/>
<accession>A0A7T0PC60</accession>
<dbReference type="Gene3D" id="3.40.50.300">
    <property type="entry name" value="P-loop containing nucleotide triphosphate hydrolases"/>
    <property type="match status" value="1"/>
</dbReference>
<dbReference type="PANTHER" id="PTHR24221">
    <property type="entry name" value="ATP-BINDING CASSETTE SUB-FAMILY B"/>
    <property type="match status" value="1"/>
</dbReference>
<keyword evidence="11" id="KW-1185">Reference proteome</keyword>
<dbReference type="GO" id="GO:0005524">
    <property type="term" value="F:ATP binding"/>
    <property type="evidence" value="ECO:0007669"/>
    <property type="project" value="UniProtKB-KW"/>
</dbReference>
<sequence>MSTVLAPYALGRGIGSLMAATDRTEFLTTAGRVAIVYSLLWLVGSSLTYVIYPLYGLVEQRLQSTVMARALKDSITADPSMRHQMDNGEISFAIDTNAGTYRDSLAGLYLSVFPAVLSLVAGVWAVVVASSWVEGLIVAAAAILYAVASKPLIAAHQKAQAAFFKENMRSFGVLGNSLGLWKEAVVFSVPQFLYSRYRSDRVTVEKAGAASYAATRRLYLAQGLILAATICTLVFTISYRTPLGDGQVIGAIVSTVGIAVAAIGPLQTVGFGISSLAVAISQQKESSEKIRPHRRAEDVQSVVRHDQVAELSKLLTQPPHRPIWVLGESGTGKTTLLEGLLGLNSSEVEVPRSSGYVQQSPGLLNATAVDNVIFGRDISREAAGDILSTVGLESFAPQGSNHSRDVAGEEGKVSGGERQRIAIARALVSDGDLVVLDEPTSGLDASSRAKVWALIERCAQDRHIVVATHDDSAPIREDDLVFRPSRVGAPRS</sequence>
<dbReference type="AlphaFoldDB" id="A0A7T0PC60"/>
<evidence type="ECO:0000256" key="3">
    <source>
        <dbReference type="ARBA" id="ARBA00022741"/>
    </source>
</evidence>
<keyword evidence="3" id="KW-0547">Nucleotide-binding</keyword>
<dbReference type="Pfam" id="PF00005">
    <property type="entry name" value="ABC_tran"/>
    <property type="match status" value="1"/>
</dbReference>
<evidence type="ECO:0000259" key="9">
    <source>
        <dbReference type="PROSITE" id="PS50929"/>
    </source>
</evidence>
<dbReference type="SMART" id="SM00382">
    <property type="entry name" value="AAA"/>
    <property type="match status" value="1"/>
</dbReference>
<dbReference type="PROSITE" id="PS50929">
    <property type="entry name" value="ABC_TM1F"/>
    <property type="match status" value="1"/>
</dbReference>
<dbReference type="SUPFAM" id="SSF52540">
    <property type="entry name" value="P-loop containing nucleoside triphosphate hydrolases"/>
    <property type="match status" value="1"/>
</dbReference>
<keyword evidence="4 10" id="KW-0067">ATP-binding</keyword>
<dbReference type="Gene3D" id="1.20.1560.10">
    <property type="entry name" value="ABC transporter type 1, transmembrane domain"/>
    <property type="match status" value="1"/>
</dbReference>
<evidence type="ECO:0000313" key="10">
    <source>
        <dbReference type="EMBL" id="QPK79362.1"/>
    </source>
</evidence>
<evidence type="ECO:0000313" key="11">
    <source>
        <dbReference type="Proteomes" id="UP000594681"/>
    </source>
</evidence>
<dbReference type="GO" id="GO:0140359">
    <property type="term" value="F:ABC-type transporter activity"/>
    <property type="evidence" value="ECO:0007669"/>
    <property type="project" value="InterPro"/>
</dbReference>
<keyword evidence="6 7" id="KW-0472">Membrane</keyword>
<feature type="transmembrane region" description="Helical" evidence="7">
    <location>
        <begin position="132"/>
        <end position="148"/>
    </location>
</feature>
<dbReference type="KEGG" id="cliz:G7Y31_01165"/>
<evidence type="ECO:0000256" key="2">
    <source>
        <dbReference type="ARBA" id="ARBA00022692"/>
    </source>
</evidence>
<dbReference type="GO" id="GO:0005886">
    <property type="term" value="C:plasma membrane"/>
    <property type="evidence" value="ECO:0007669"/>
    <property type="project" value="UniProtKB-SubCell"/>
</dbReference>
<evidence type="ECO:0000259" key="8">
    <source>
        <dbReference type="PROSITE" id="PS50893"/>
    </source>
</evidence>
<dbReference type="SUPFAM" id="SSF90123">
    <property type="entry name" value="ABC transporter transmembrane region"/>
    <property type="match status" value="1"/>
</dbReference>
<dbReference type="InterPro" id="IPR003439">
    <property type="entry name" value="ABC_transporter-like_ATP-bd"/>
</dbReference>